<evidence type="ECO:0000256" key="1">
    <source>
        <dbReference type="ARBA" id="ARBA00004141"/>
    </source>
</evidence>
<organism evidence="7 8">
    <name type="scientific">Mycobacterium kansasii</name>
    <dbReference type="NCBI Taxonomy" id="1768"/>
    <lineage>
        <taxon>Bacteria</taxon>
        <taxon>Bacillati</taxon>
        <taxon>Actinomycetota</taxon>
        <taxon>Actinomycetes</taxon>
        <taxon>Mycobacteriales</taxon>
        <taxon>Mycobacteriaceae</taxon>
        <taxon>Mycobacterium</taxon>
    </lineage>
</organism>
<name>A0A1V3XYM9_MYCKA</name>
<dbReference type="AlphaFoldDB" id="A0A1V3XYM9"/>
<feature type="transmembrane region" description="Helical" evidence="6">
    <location>
        <begin position="12"/>
        <end position="35"/>
    </location>
</feature>
<evidence type="ECO:0000256" key="4">
    <source>
        <dbReference type="ARBA" id="ARBA00022989"/>
    </source>
</evidence>
<evidence type="ECO:0000313" key="7">
    <source>
        <dbReference type="EMBL" id="OOK84367.1"/>
    </source>
</evidence>
<dbReference type="InterPro" id="IPR044644">
    <property type="entry name" value="DinF-like"/>
</dbReference>
<dbReference type="GO" id="GO:0005886">
    <property type="term" value="C:plasma membrane"/>
    <property type="evidence" value="ECO:0007669"/>
    <property type="project" value="TreeGrafter"/>
</dbReference>
<comment type="subcellular location">
    <subcellularLocation>
        <location evidence="1">Membrane</location>
        <topology evidence="1">Multi-pass membrane protein</topology>
    </subcellularLocation>
</comment>
<evidence type="ECO:0000256" key="5">
    <source>
        <dbReference type="ARBA" id="ARBA00023136"/>
    </source>
</evidence>
<dbReference type="GO" id="GO:0042910">
    <property type="term" value="F:xenobiotic transmembrane transporter activity"/>
    <property type="evidence" value="ECO:0007669"/>
    <property type="project" value="InterPro"/>
</dbReference>
<sequence length="162" mass="16871">MLRAQLVMARDLIVRGLAFQACFVSAAAVAARFGAAALAAHQVVLQLWGFLALVLDSLAIAAQALVGAALGAGDVSHAKSVAWRVTVFSLLAAGVLAAALGVGPRCCPRCSPMTDRCLPRSRCRGGSWWPNYPSPELFSRLTGCCWGRVTLPSCAPPPSSAH</sequence>
<accession>A0A1V3XYM9</accession>
<dbReference type="Proteomes" id="UP000188532">
    <property type="component" value="Unassembled WGS sequence"/>
</dbReference>
<keyword evidence="4 6" id="KW-1133">Transmembrane helix</keyword>
<proteinExistence type="inferred from homology"/>
<comment type="caution">
    <text evidence="7">The sequence shown here is derived from an EMBL/GenBank/DDBJ whole genome shotgun (WGS) entry which is preliminary data.</text>
</comment>
<dbReference type="GO" id="GO:0015297">
    <property type="term" value="F:antiporter activity"/>
    <property type="evidence" value="ECO:0007669"/>
    <property type="project" value="InterPro"/>
</dbReference>
<comment type="similarity">
    <text evidence="2">Belongs to the multi antimicrobial extrusion (MATE) (TC 2.A.66.1) family.</text>
</comment>
<evidence type="ECO:0000256" key="3">
    <source>
        <dbReference type="ARBA" id="ARBA00022692"/>
    </source>
</evidence>
<dbReference type="EMBL" id="MVBN01000001">
    <property type="protein sequence ID" value="OOK84367.1"/>
    <property type="molecule type" value="Genomic_DNA"/>
</dbReference>
<keyword evidence="5 6" id="KW-0472">Membrane</keyword>
<feature type="transmembrane region" description="Helical" evidence="6">
    <location>
        <begin position="82"/>
        <end position="103"/>
    </location>
</feature>
<feature type="transmembrane region" description="Helical" evidence="6">
    <location>
        <begin position="47"/>
        <end position="70"/>
    </location>
</feature>
<keyword evidence="3 6" id="KW-0812">Transmembrane</keyword>
<dbReference type="PANTHER" id="PTHR42893">
    <property type="entry name" value="PROTEIN DETOXIFICATION 44, CHLOROPLASTIC-RELATED"/>
    <property type="match status" value="1"/>
</dbReference>
<gene>
    <name evidence="7" type="ORF">BZL29_1407</name>
</gene>
<protein>
    <submittedName>
        <fullName evidence="7">MatE family protein</fullName>
    </submittedName>
</protein>
<evidence type="ECO:0000256" key="2">
    <source>
        <dbReference type="ARBA" id="ARBA00010199"/>
    </source>
</evidence>
<evidence type="ECO:0000256" key="6">
    <source>
        <dbReference type="SAM" id="Phobius"/>
    </source>
</evidence>
<reference evidence="7 8" key="1">
    <citation type="submission" date="2017-02" db="EMBL/GenBank/DDBJ databases">
        <title>Complete genome sequences of Mycobacterium kansasii strains isolated from rhesus macaques.</title>
        <authorList>
            <person name="Panda A."/>
            <person name="Nagaraj S."/>
            <person name="Zhao X."/>
            <person name="Tettelin H."/>
            <person name="Detolla L.J."/>
        </authorList>
    </citation>
    <scope>NUCLEOTIDE SEQUENCE [LARGE SCALE GENOMIC DNA]</scope>
    <source>
        <strain evidence="7 8">11-3469</strain>
    </source>
</reference>
<dbReference type="Pfam" id="PF01554">
    <property type="entry name" value="MatE"/>
    <property type="match status" value="1"/>
</dbReference>
<dbReference type="InterPro" id="IPR002528">
    <property type="entry name" value="MATE_fam"/>
</dbReference>
<evidence type="ECO:0000313" key="8">
    <source>
        <dbReference type="Proteomes" id="UP000188532"/>
    </source>
</evidence>
<dbReference type="PANTHER" id="PTHR42893:SF46">
    <property type="entry name" value="PROTEIN DETOXIFICATION 44, CHLOROPLASTIC"/>
    <property type="match status" value="1"/>
</dbReference>